<dbReference type="PRINTS" id="PR01758">
    <property type="entry name" value="CAPSULEPROTB"/>
</dbReference>
<dbReference type="SUPFAM" id="SSF48371">
    <property type="entry name" value="ARM repeat"/>
    <property type="match status" value="1"/>
</dbReference>
<evidence type="ECO:0000313" key="1">
    <source>
        <dbReference type="EMBL" id="QDT11806.1"/>
    </source>
</evidence>
<dbReference type="InterPro" id="IPR008337">
    <property type="entry name" value="Capsule_biosynth_CapB"/>
</dbReference>
<dbReference type="OrthoDB" id="2884at2"/>
<dbReference type="GO" id="GO:0045227">
    <property type="term" value="P:capsule polysaccharide biosynthetic process"/>
    <property type="evidence" value="ECO:0007669"/>
    <property type="project" value="InterPro"/>
</dbReference>
<dbReference type="RefSeq" id="WP_145419578.1">
    <property type="nucleotide sequence ID" value="NZ_CP036526.1"/>
</dbReference>
<dbReference type="Proteomes" id="UP000319817">
    <property type="component" value="Chromosome"/>
</dbReference>
<dbReference type="InterPro" id="IPR016024">
    <property type="entry name" value="ARM-type_fold"/>
</dbReference>
<keyword evidence="2" id="KW-1185">Reference proteome</keyword>
<sequence length="1513" mass="170964">MSTLLTKSPATEPDATTGGGIVVVKGKPDFSTIEKLATSLLRSGLNEYQQRLNSKLLGELTASLSKWLADFDSEIQSQLKHVPQHAREKWLKERVAIDDRRTPESQAIRFLTDFLFQCAERKLLDLRQLRQGNQAFRNTVAKIVSPRQREEVILRYAEELGASTAQLKGDQQAFARWFDEEAVTDRYAKQVGTAELLLAFVLERISTIVDRCFSLVRERAPSDKGLSRDERIAGIWNRLKIERRIQAALDYDGDERIKVAALKCLSAALSRMPSALAESLLNKRTLLLLHRTVVEARADVWVQCEALSLLATLSLSRSMPLLRQRLANPRQGDDIFVRRHIYRMLTEHLLTADDRCVELPRREDEPSPFVRQAMAKAAFLSTDDATHRQWCMLATEDDTVQVRAAALLVGAEVPCTLSKTIDFLQTIVQALQSDQDPFVLRTTMHVVAKVMEQVSLRPDDIVGDAAISENEVRRETAHAFYHQRIRPRLIRLQRSHENPAVRRWAAQAREKCWMLTERPVREVFFAIRPHLAKIGIGQTKRLSKRLFGDLDRDRLGRMFAVLSQSDFGYDIQWGRWGVDVTRGPVFGFRLWRLVFECTHTATDKRQALRHTVGRINSAPMRAPSQIGGELSETKVPGEPVTIGDDGTWRPFMPLMDDFVSILNRSWVTPRSTEFYTSQGVTKVTGPKGIHRRIKAAVKLNLRFAQYADKRNWDDETYAASTYIQSMRDLGFAIEFREYDCDEQTGQARDATTQGDVSAKQADVSAEDESVTKFFTTTTCLGPLLGLSTIETIKQHFLRFADYFSSAFENTIEHLLVFTSVLLIVILAKHGLSNYRFRKARRNIPLSIGGWGTRGKSGTERLKAALVGAMGHGLVSKTTGCEAMFIHADPNGEPLEIPLFRPFDKATIWEQHNLILMASRMNPSVFLWECMALTPSYVDVLSRQWTCDDLATITNTYPDHEDLQGPAGHDVATTISGFVPLQSHVLTTEEQMRPYISESCRHAKSTLRGVGWLESGLITDDVLDRFPYKEHPDNVALVAAMGEELGVDYDFSLKAMGDYLVPDLGVLKTHPVATVRTRRIEFTNGMSANERFGCMGNIRRLGFDTQDPWDEPTTWVSGVVNNRADRVPRSKVFAKIIIEDMTADRFFLIGNNLKGLLGMIDEAWDEHGKSLSLRDQGQAWDTTFALKALRQAAWDYRQPIEPQHVQAKLTAMIDAVVDDAMNMDTQSLVAMWEQPESIAKELDHAGVKTSLVQSIQRHAEDLKTGLAEFQALKQSVEATTPQQSEQIESEYVKMLRRWYDRKLVVIDNYDATGEDVVARVVDETPPGFLNRTIGLQNIKGTGLDFVYRFQAWDVCSEACQAILSPQSQIAQRGLQTLMSMPAIGQLCQQRLRECVREALKSPALRRSDLQADLAVLEKRIAEAIGEENDDGAMVADVDDKPSSSENVAQWQSWMLDRSEQLVDLNDSLRRRDTADRIYKDLADSRISRQRAVVELRNINKRQKGGWLTTAFSGK</sequence>
<reference evidence="1 2" key="1">
    <citation type="submission" date="2019-02" db="EMBL/GenBank/DDBJ databases">
        <title>Deep-cultivation of Planctomycetes and their phenomic and genomic characterization uncovers novel biology.</title>
        <authorList>
            <person name="Wiegand S."/>
            <person name="Jogler M."/>
            <person name="Boedeker C."/>
            <person name="Pinto D."/>
            <person name="Vollmers J."/>
            <person name="Rivas-Marin E."/>
            <person name="Kohn T."/>
            <person name="Peeters S.H."/>
            <person name="Heuer A."/>
            <person name="Rast P."/>
            <person name="Oberbeckmann S."/>
            <person name="Bunk B."/>
            <person name="Jeske O."/>
            <person name="Meyerdierks A."/>
            <person name="Storesund J.E."/>
            <person name="Kallscheuer N."/>
            <person name="Luecker S."/>
            <person name="Lage O.M."/>
            <person name="Pohl T."/>
            <person name="Merkel B.J."/>
            <person name="Hornburger P."/>
            <person name="Mueller R.-W."/>
            <person name="Bruemmer F."/>
            <person name="Labrenz M."/>
            <person name="Spormann A.M."/>
            <person name="Op den Camp H."/>
            <person name="Overmann J."/>
            <person name="Amann R."/>
            <person name="Jetten M.S.M."/>
            <person name="Mascher T."/>
            <person name="Medema M.H."/>
            <person name="Devos D.P."/>
            <person name="Kaster A.-K."/>
            <person name="Ovreas L."/>
            <person name="Rohde M."/>
            <person name="Galperin M.Y."/>
            <person name="Jogler C."/>
        </authorList>
    </citation>
    <scope>NUCLEOTIDE SEQUENCE [LARGE SCALE GENOMIC DNA]</scope>
    <source>
        <strain evidence="1 2">K23_9</strain>
    </source>
</reference>
<name>A0A517NXI8_9BACT</name>
<evidence type="ECO:0000313" key="2">
    <source>
        <dbReference type="Proteomes" id="UP000319817"/>
    </source>
</evidence>
<accession>A0A517NXI8</accession>
<dbReference type="GO" id="GO:0016020">
    <property type="term" value="C:membrane"/>
    <property type="evidence" value="ECO:0007669"/>
    <property type="project" value="InterPro"/>
</dbReference>
<gene>
    <name evidence="1" type="primary">capB</name>
    <name evidence="1" type="ORF">K239x_38060</name>
</gene>
<protein>
    <submittedName>
        <fullName evidence="1">Capsule biosynthesis protein CapB</fullName>
    </submittedName>
</protein>
<dbReference type="EMBL" id="CP036526">
    <property type="protein sequence ID" value="QDT11806.1"/>
    <property type="molecule type" value="Genomic_DNA"/>
</dbReference>
<organism evidence="1 2">
    <name type="scientific">Stieleria marina</name>
    <dbReference type="NCBI Taxonomy" id="1930275"/>
    <lineage>
        <taxon>Bacteria</taxon>
        <taxon>Pseudomonadati</taxon>
        <taxon>Planctomycetota</taxon>
        <taxon>Planctomycetia</taxon>
        <taxon>Pirellulales</taxon>
        <taxon>Pirellulaceae</taxon>
        <taxon>Stieleria</taxon>
    </lineage>
</organism>
<proteinExistence type="predicted"/>